<keyword evidence="5" id="KW-1185">Reference proteome</keyword>
<evidence type="ECO:0000313" key="4">
    <source>
        <dbReference type="EMBL" id="GGH85251.1"/>
    </source>
</evidence>
<keyword evidence="1" id="KW-0472">Membrane</keyword>
<keyword evidence="1" id="KW-0812">Transmembrane</keyword>
<evidence type="ECO:0000256" key="1">
    <source>
        <dbReference type="SAM" id="Phobius"/>
    </source>
</evidence>
<dbReference type="RefSeq" id="WP_188498216.1">
    <property type="nucleotide sequence ID" value="NZ_BMFV01000025.1"/>
</dbReference>
<accession>A0A8J3EN16</accession>
<sequence length="181" mass="20339">MTIPFIRRSSLIGFCMILLSLLAIVPAAAADNNDKQVTITSLKTDPDTLIVGKEFTAKVHVVTIDTKDKDKMEDMDQAVVLMSLSNGENQQQISLKSADSGDYEAKIKLPKTGTWNVSVIAMNQNQQKSENDMYTMETTLQVKQPQDSSSVWWLIGIVVVVVLLVIYWLYRRNKKKKLTKS</sequence>
<evidence type="ECO:0000313" key="5">
    <source>
        <dbReference type="Proteomes" id="UP000656813"/>
    </source>
</evidence>
<protein>
    <recommendedName>
        <fullName evidence="3">YtkA-like domain-containing protein</fullName>
    </recommendedName>
</protein>
<keyword evidence="2" id="KW-0732">Signal</keyword>
<name>A0A8J3EN16_9BACL</name>
<feature type="domain" description="YtkA-like" evidence="3">
    <location>
        <begin position="46"/>
        <end position="119"/>
    </location>
</feature>
<feature type="transmembrane region" description="Helical" evidence="1">
    <location>
        <begin position="151"/>
        <end position="170"/>
    </location>
</feature>
<dbReference type="Proteomes" id="UP000656813">
    <property type="component" value="Unassembled WGS sequence"/>
</dbReference>
<proteinExistence type="predicted"/>
<reference evidence="4" key="2">
    <citation type="submission" date="2020-09" db="EMBL/GenBank/DDBJ databases">
        <authorList>
            <person name="Sun Q."/>
            <person name="Zhou Y."/>
        </authorList>
    </citation>
    <scope>NUCLEOTIDE SEQUENCE</scope>
    <source>
        <strain evidence="4">CGMCC 1.12777</strain>
    </source>
</reference>
<gene>
    <name evidence="4" type="ORF">GCM10007096_30210</name>
</gene>
<organism evidence="4 5">
    <name type="scientific">Pullulanibacillus pueri</name>
    <dbReference type="NCBI Taxonomy" id="1437324"/>
    <lineage>
        <taxon>Bacteria</taxon>
        <taxon>Bacillati</taxon>
        <taxon>Bacillota</taxon>
        <taxon>Bacilli</taxon>
        <taxon>Bacillales</taxon>
        <taxon>Sporolactobacillaceae</taxon>
        <taxon>Pullulanibacillus</taxon>
    </lineage>
</organism>
<dbReference type="EMBL" id="BMFV01000025">
    <property type="protein sequence ID" value="GGH85251.1"/>
    <property type="molecule type" value="Genomic_DNA"/>
</dbReference>
<reference evidence="4" key="1">
    <citation type="journal article" date="2014" name="Int. J. Syst. Evol. Microbiol.">
        <title>Complete genome sequence of Corynebacterium casei LMG S-19264T (=DSM 44701T), isolated from a smear-ripened cheese.</title>
        <authorList>
            <consortium name="US DOE Joint Genome Institute (JGI-PGF)"/>
            <person name="Walter F."/>
            <person name="Albersmeier A."/>
            <person name="Kalinowski J."/>
            <person name="Ruckert C."/>
        </authorList>
    </citation>
    <scope>NUCLEOTIDE SEQUENCE</scope>
    <source>
        <strain evidence="4">CGMCC 1.12777</strain>
    </source>
</reference>
<dbReference type="AlphaFoldDB" id="A0A8J3EN16"/>
<dbReference type="InterPro" id="IPR032693">
    <property type="entry name" value="YtkA-like_dom"/>
</dbReference>
<keyword evidence="1" id="KW-1133">Transmembrane helix</keyword>
<feature type="signal peptide" evidence="2">
    <location>
        <begin position="1"/>
        <end position="29"/>
    </location>
</feature>
<comment type="caution">
    <text evidence="4">The sequence shown here is derived from an EMBL/GenBank/DDBJ whole genome shotgun (WGS) entry which is preliminary data.</text>
</comment>
<evidence type="ECO:0000256" key="2">
    <source>
        <dbReference type="SAM" id="SignalP"/>
    </source>
</evidence>
<feature type="chain" id="PRO_5035221802" description="YtkA-like domain-containing protein" evidence="2">
    <location>
        <begin position="30"/>
        <end position="181"/>
    </location>
</feature>
<evidence type="ECO:0000259" key="3">
    <source>
        <dbReference type="Pfam" id="PF13115"/>
    </source>
</evidence>
<dbReference type="Pfam" id="PF13115">
    <property type="entry name" value="YtkA"/>
    <property type="match status" value="1"/>
</dbReference>